<dbReference type="Proteomes" id="UP001501867">
    <property type="component" value="Unassembled WGS sequence"/>
</dbReference>
<reference evidence="1 2" key="1">
    <citation type="journal article" date="2019" name="Int. J. Syst. Evol. Microbiol.">
        <title>The Global Catalogue of Microorganisms (GCM) 10K type strain sequencing project: providing services to taxonomists for standard genome sequencing and annotation.</title>
        <authorList>
            <consortium name="The Broad Institute Genomics Platform"/>
            <consortium name="The Broad Institute Genome Sequencing Center for Infectious Disease"/>
            <person name="Wu L."/>
            <person name="Ma J."/>
        </authorList>
    </citation>
    <scope>NUCLEOTIDE SEQUENCE [LARGE SCALE GENOMIC DNA]</scope>
    <source>
        <strain evidence="1 2">JCM 4505</strain>
    </source>
</reference>
<dbReference type="EMBL" id="BAAABV010000010">
    <property type="protein sequence ID" value="GAA0275909.1"/>
    <property type="molecule type" value="Genomic_DNA"/>
</dbReference>
<accession>A0ABN0V520</accession>
<organism evidence="1 2">
    <name type="scientific">Streptomyces polychromogenes</name>
    <dbReference type="NCBI Taxonomy" id="67342"/>
    <lineage>
        <taxon>Bacteria</taxon>
        <taxon>Bacillati</taxon>
        <taxon>Actinomycetota</taxon>
        <taxon>Actinomycetes</taxon>
        <taxon>Kitasatosporales</taxon>
        <taxon>Streptomycetaceae</taxon>
        <taxon>Streptomyces</taxon>
    </lineage>
</organism>
<sequence>MGDTRDEITDPLDEGRGVAAVSMGWLRECYDADWGRLSTARAAKISAWLTQRDIRHLPSPLPSRETAEVMLFKPDSPIGVYINAARLEGPFTNRPAGAVDLLSALADRL</sequence>
<evidence type="ECO:0000313" key="1">
    <source>
        <dbReference type="EMBL" id="GAA0275909.1"/>
    </source>
</evidence>
<evidence type="ECO:0000313" key="2">
    <source>
        <dbReference type="Proteomes" id="UP001501867"/>
    </source>
</evidence>
<comment type="caution">
    <text evidence="1">The sequence shown here is derived from an EMBL/GenBank/DDBJ whole genome shotgun (WGS) entry which is preliminary data.</text>
</comment>
<proteinExistence type="predicted"/>
<name>A0ABN0V520_9ACTN</name>
<keyword evidence="2" id="KW-1185">Reference proteome</keyword>
<protein>
    <submittedName>
        <fullName evidence="1">Uncharacterized protein</fullName>
    </submittedName>
</protein>
<gene>
    <name evidence="1" type="ORF">GCM10010302_11900</name>
</gene>